<keyword evidence="3" id="KW-1185">Reference proteome</keyword>
<feature type="transmembrane region" description="Helical" evidence="1">
    <location>
        <begin position="155"/>
        <end position="183"/>
    </location>
</feature>
<gene>
    <name evidence="2" type="ORF">QRT04_05700</name>
</gene>
<feature type="transmembrane region" description="Helical" evidence="1">
    <location>
        <begin position="85"/>
        <end position="104"/>
    </location>
</feature>
<dbReference type="InterPro" id="IPR051790">
    <property type="entry name" value="Cytochrome_c-biogenesis_DsbD"/>
</dbReference>
<evidence type="ECO:0000313" key="2">
    <source>
        <dbReference type="EMBL" id="MDM7854419.1"/>
    </source>
</evidence>
<reference evidence="2 3" key="1">
    <citation type="submission" date="2023-06" db="EMBL/GenBank/DDBJ databases">
        <title>Cellulomonas sp. MW4 Whole genome sequence.</title>
        <authorList>
            <person name="Park S."/>
        </authorList>
    </citation>
    <scope>NUCLEOTIDE SEQUENCE [LARGE SCALE GENOMIC DNA]</scope>
    <source>
        <strain evidence="2 3">MW4</strain>
    </source>
</reference>
<feature type="transmembrane region" description="Helical" evidence="1">
    <location>
        <begin position="237"/>
        <end position="255"/>
    </location>
</feature>
<evidence type="ECO:0000313" key="3">
    <source>
        <dbReference type="Proteomes" id="UP001529338"/>
    </source>
</evidence>
<dbReference type="PANTHER" id="PTHR31272">
    <property type="entry name" value="CYTOCHROME C-TYPE BIOGENESIS PROTEIN HI_1454-RELATED"/>
    <property type="match status" value="1"/>
</dbReference>
<name>A0ABT7SEF2_9CELL</name>
<keyword evidence="1" id="KW-0812">Transmembrane</keyword>
<dbReference type="Proteomes" id="UP001529338">
    <property type="component" value="Unassembled WGS sequence"/>
</dbReference>
<evidence type="ECO:0000256" key="1">
    <source>
        <dbReference type="SAM" id="Phobius"/>
    </source>
</evidence>
<keyword evidence="1" id="KW-0472">Membrane</keyword>
<sequence>MTGGAALADVGNAFGSTAASGSLLLAVPVALLAGVVSFASPCVLPLVPGYLGFLGGMTGAAGSRSGRGRGGGTAVATRDPARVRVLLGVGLFVLGFTAVFVAYGVLAGSIGGALVEHQDVIERVLGVVVILMGLAFLGFVPFLQREKRLHLAPRAGLWGAPLLGVTFGLGWTPCIGPTLAAILTLSLDGGSAGRGALLAVVFCLGLGLPFLLVALGVESSARMMAFLRRHRLAIMRLGGALLVVLGLALVTGVWGDWAAWLQQLLTGSDSFRPVV</sequence>
<dbReference type="PANTHER" id="PTHR31272:SF4">
    <property type="entry name" value="CYTOCHROME C-TYPE BIOGENESIS PROTEIN HI_1454-RELATED"/>
    <property type="match status" value="1"/>
</dbReference>
<organism evidence="2 3">
    <name type="scientific">Cellulomonas alba</name>
    <dbReference type="NCBI Taxonomy" id="3053467"/>
    <lineage>
        <taxon>Bacteria</taxon>
        <taxon>Bacillati</taxon>
        <taxon>Actinomycetota</taxon>
        <taxon>Actinomycetes</taxon>
        <taxon>Micrococcales</taxon>
        <taxon>Cellulomonadaceae</taxon>
        <taxon>Cellulomonas</taxon>
    </lineage>
</organism>
<protein>
    <submittedName>
        <fullName evidence="2">Cytochrome c biogenesis protein CcdA</fullName>
    </submittedName>
</protein>
<dbReference type="RefSeq" id="WP_289454169.1">
    <property type="nucleotide sequence ID" value="NZ_JAUCGQ010000001.1"/>
</dbReference>
<dbReference type="EMBL" id="JAUCGQ010000001">
    <property type="protein sequence ID" value="MDM7854419.1"/>
    <property type="molecule type" value="Genomic_DNA"/>
</dbReference>
<proteinExistence type="predicted"/>
<comment type="caution">
    <text evidence="2">The sequence shown here is derived from an EMBL/GenBank/DDBJ whole genome shotgun (WGS) entry which is preliminary data.</text>
</comment>
<feature type="transmembrane region" description="Helical" evidence="1">
    <location>
        <begin position="23"/>
        <end position="47"/>
    </location>
</feature>
<feature type="transmembrane region" description="Helical" evidence="1">
    <location>
        <begin position="124"/>
        <end position="143"/>
    </location>
</feature>
<keyword evidence="1" id="KW-1133">Transmembrane helix</keyword>
<accession>A0ABT7SEF2</accession>
<feature type="transmembrane region" description="Helical" evidence="1">
    <location>
        <begin position="195"/>
        <end position="217"/>
    </location>
</feature>